<evidence type="ECO:0000313" key="1">
    <source>
        <dbReference type="EMBL" id="GAI06582.1"/>
    </source>
</evidence>
<comment type="caution">
    <text evidence="1">The sequence shown here is derived from an EMBL/GenBank/DDBJ whole genome shotgun (WGS) entry which is preliminary data.</text>
</comment>
<organism evidence="1">
    <name type="scientific">marine sediment metagenome</name>
    <dbReference type="NCBI Taxonomy" id="412755"/>
    <lineage>
        <taxon>unclassified sequences</taxon>
        <taxon>metagenomes</taxon>
        <taxon>ecological metagenomes</taxon>
    </lineage>
</organism>
<accession>X1KHR3</accession>
<dbReference type="InterPro" id="IPR027417">
    <property type="entry name" value="P-loop_NTPase"/>
</dbReference>
<reference evidence="1" key="1">
    <citation type="journal article" date="2014" name="Front. Microbiol.">
        <title>High frequency of phylogenetically diverse reductive dehalogenase-homologous genes in deep subseafloor sedimentary metagenomes.</title>
        <authorList>
            <person name="Kawai M."/>
            <person name="Futagami T."/>
            <person name="Toyoda A."/>
            <person name="Takaki Y."/>
            <person name="Nishi S."/>
            <person name="Hori S."/>
            <person name="Arai W."/>
            <person name="Tsubouchi T."/>
            <person name="Morono Y."/>
            <person name="Uchiyama I."/>
            <person name="Ito T."/>
            <person name="Fujiyama A."/>
            <person name="Inagaki F."/>
            <person name="Takami H."/>
        </authorList>
    </citation>
    <scope>NUCLEOTIDE SEQUENCE</scope>
    <source>
        <strain evidence="1">Expedition CK06-06</strain>
    </source>
</reference>
<dbReference type="AlphaFoldDB" id="X1KHR3"/>
<evidence type="ECO:0008006" key="2">
    <source>
        <dbReference type="Google" id="ProtNLM"/>
    </source>
</evidence>
<gene>
    <name evidence="1" type="ORF">S06H3_08166</name>
</gene>
<dbReference type="Gene3D" id="3.40.50.300">
    <property type="entry name" value="P-loop containing nucleotide triphosphate hydrolases"/>
    <property type="match status" value="1"/>
</dbReference>
<protein>
    <recommendedName>
        <fullName evidence="2">DEAD/DEAH box helicase domain-containing protein</fullName>
    </recommendedName>
</protein>
<proteinExistence type="predicted"/>
<sequence length="76" mass="7802">MKDTLPQGHGLSASVADGLVYRSEGEVSLTDVQYLALEAGVAQGQSMLVVSPTSTGKTQVGLWAIAEGLLAGNRTV</sequence>
<name>X1KHR3_9ZZZZ</name>
<dbReference type="SUPFAM" id="SSF52540">
    <property type="entry name" value="P-loop containing nucleoside triphosphate hydrolases"/>
    <property type="match status" value="1"/>
</dbReference>
<dbReference type="EMBL" id="BARV01003407">
    <property type="protein sequence ID" value="GAI06582.1"/>
    <property type="molecule type" value="Genomic_DNA"/>
</dbReference>
<feature type="non-terminal residue" evidence="1">
    <location>
        <position position="76"/>
    </location>
</feature>